<dbReference type="EMBL" id="WQLW01000003">
    <property type="protein sequence ID" value="MVO08754.1"/>
    <property type="molecule type" value="Genomic_DNA"/>
</dbReference>
<evidence type="ECO:0000313" key="1">
    <source>
        <dbReference type="EMBL" id="MVO08754.1"/>
    </source>
</evidence>
<accession>A0A6I4IGQ5</accession>
<comment type="caution">
    <text evidence="1">The sequence shown here is derived from an EMBL/GenBank/DDBJ whole genome shotgun (WGS) entry which is preliminary data.</text>
</comment>
<dbReference type="OrthoDB" id="9810066at2"/>
<protein>
    <recommendedName>
        <fullName evidence="3">Erythromycin esterase</fullName>
    </recommendedName>
</protein>
<dbReference type="SUPFAM" id="SSF159501">
    <property type="entry name" value="EreA/ChaN-like"/>
    <property type="match status" value="1"/>
</dbReference>
<dbReference type="PROSITE" id="PS51257">
    <property type="entry name" value="PROKAR_LIPOPROTEIN"/>
    <property type="match status" value="1"/>
</dbReference>
<evidence type="ECO:0008006" key="3">
    <source>
        <dbReference type="Google" id="ProtNLM"/>
    </source>
</evidence>
<keyword evidence="2" id="KW-1185">Reference proteome</keyword>
<dbReference type="Proteomes" id="UP000431264">
    <property type="component" value="Unassembled WGS sequence"/>
</dbReference>
<dbReference type="Pfam" id="PF05139">
    <property type="entry name" value="Erythro_esteras"/>
    <property type="match status" value="1"/>
</dbReference>
<dbReference type="GO" id="GO:0046677">
    <property type="term" value="P:response to antibiotic"/>
    <property type="evidence" value="ECO:0007669"/>
    <property type="project" value="InterPro"/>
</dbReference>
<name>A0A6I4IGQ5_9FLAO</name>
<sequence>MKKTSYFLPLIILFFYSCKSLVVEKVANEMITVNDLKKQNSYTFLNESLKNKEIVLLGEATHGDGDTFEIKSNLVEFLVKEKGYDTFAFEARDFFEIEYLNGNPSLQNFMHESFKYNWVRKWSPWGPSKQIQPLVDLFANNKLNYVGLEPFYLDSYQSQQSFLYLQNSFEKLNLKSYSTKIWEVLSATRERLIASNEGVSEEEFDAYIKALEYLYEEISNIAYEENLFLLQTIENTITATKIHKFKSPITDDDELNIFTNLRDAQMAKNLIWFKKRYPKAKIVGWMANFHAANKLKDVEYADEDVYRYSKFTVFGEHIKKEYGNLVFSLAFTSSRGVSKMPYNMETIEEVIIKAPKNCLEERLDKKNISYGYINFDKINRQNPKLKENKFNSIMLGYTNQYGKWLNVFDGLIYIRENSKAISIY</sequence>
<dbReference type="Gene3D" id="3.30.1870.10">
    <property type="entry name" value="EreA-like, domain 2"/>
    <property type="match status" value="1"/>
</dbReference>
<dbReference type="RefSeq" id="WP_140997148.1">
    <property type="nucleotide sequence ID" value="NZ_VDCZ01000003.1"/>
</dbReference>
<dbReference type="Gene3D" id="3.40.1660.10">
    <property type="entry name" value="EreA-like (biosynthetic domain)"/>
    <property type="match status" value="2"/>
</dbReference>
<gene>
    <name evidence="1" type="ORF">GOQ30_06200</name>
</gene>
<dbReference type="InterPro" id="IPR052036">
    <property type="entry name" value="Hydrolase/PRTase-associated"/>
</dbReference>
<organism evidence="1 2">
    <name type="scientific">Flavobacterium profundi</name>
    <dbReference type="NCBI Taxonomy" id="1774945"/>
    <lineage>
        <taxon>Bacteria</taxon>
        <taxon>Pseudomonadati</taxon>
        <taxon>Bacteroidota</taxon>
        <taxon>Flavobacteriia</taxon>
        <taxon>Flavobacteriales</taxon>
        <taxon>Flavobacteriaceae</taxon>
        <taxon>Flavobacterium</taxon>
    </lineage>
</organism>
<reference evidence="2" key="1">
    <citation type="submission" date="2019-05" db="EMBL/GenBank/DDBJ databases">
        <title>Flavobacterium profundi sp. nov., isolated from a deep-sea seamount.</title>
        <authorList>
            <person name="Zhang D.-C."/>
        </authorList>
    </citation>
    <scope>NUCLEOTIDE SEQUENCE [LARGE SCALE GENOMIC DNA]</scope>
    <source>
        <strain evidence="2">TP390</strain>
    </source>
</reference>
<dbReference type="PANTHER" id="PTHR31299:SF0">
    <property type="entry name" value="ESTERASE, PUTATIVE (AFU_ORTHOLOGUE AFUA_1G05850)-RELATED"/>
    <property type="match status" value="1"/>
</dbReference>
<proteinExistence type="predicted"/>
<dbReference type="PANTHER" id="PTHR31299">
    <property type="entry name" value="ESTERASE, PUTATIVE (AFU_ORTHOLOGUE AFUA_1G05850)-RELATED"/>
    <property type="match status" value="1"/>
</dbReference>
<dbReference type="InterPro" id="IPR007815">
    <property type="entry name" value="Emycin_Estase"/>
</dbReference>
<evidence type="ECO:0000313" key="2">
    <source>
        <dbReference type="Proteomes" id="UP000431264"/>
    </source>
</evidence>
<dbReference type="AlphaFoldDB" id="A0A6I4IGQ5"/>
<dbReference type="CDD" id="cd14728">
    <property type="entry name" value="Ere-like"/>
    <property type="match status" value="1"/>
</dbReference>